<accession>A0A9D2DVN9</accession>
<protein>
    <submittedName>
        <fullName evidence="1">Uncharacterized protein</fullName>
    </submittedName>
</protein>
<reference evidence="1" key="1">
    <citation type="journal article" date="2021" name="PeerJ">
        <title>Extensive microbial diversity within the chicken gut microbiome revealed by metagenomics and culture.</title>
        <authorList>
            <person name="Gilroy R."/>
            <person name="Ravi A."/>
            <person name="Getino M."/>
            <person name="Pursley I."/>
            <person name="Horton D.L."/>
            <person name="Alikhan N.F."/>
            <person name="Baker D."/>
            <person name="Gharbi K."/>
            <person name="Hall N."/>
            <person name="Watson M."/>
            <person name="Adriaenssens E.M."/>
            <person name="Foster-Nyarko E."/>
            <person name="Jarju S."/>
            <person name="Secka A."/>
            <person name="Antonio M."/>
            <person name="Oren A."/>
            <person name="Chaudhuri R.R."/>
            <person name="La Ragione R."/>
            <person name="Hildebrand F."/>
            <person name="Pallen M.J."/>
        </authorList>
    </citation>
    <scope>NUCLEOTIDE SEQUENCE</scope>
    <source>
        <strain evidence="1">CHK33-5263</strain>
    </source>
</reference>
<sequence length="96" mass="10836">MTDQRQLREKYRRIYSVVKAQLDEFDAYGLLAGGCPADEFEQEAQMIAARLRRGMSVSQIACLMADVMNAQFESIFSPEEFLPFAAQIGEALHEDA</sequence>
<dbReference type="Proteomes" id="UP000824044">
    <property type="component" value="Unassembled WGS sequence"/>
</dbReference>
<dbReference type="InterPro" id="IPR023162">
    <property type="entry name" value="Apc36109-like_dom_sf"/>
</dbReference>
<dbReference type="AlphaFoldDB" id="A0A9D2DVN9"/>
<name>A0A9D2DVN9_9FIRM</name>
<organism evidence="1 2">
    <name type="scientific">Candidatus Gallimonas intestinigallinarum</name>
    <dbReference type="NCBI Taxonomy" id="2838604"/>
    <lineage>
        <taxon>Bacteria</taxon>
        <taxon>Bacillati</taxon>
        <taxon>Bacillota</taxon>
        <taxon>Clostridia</taxon>
        <taxon>Candidatus Gallimonas</taxon>
    </lineage>
</organism>
<dbReference type="Gene3D" id="1.10.340.20">
    <property type="entry name" value="Apc36109-like domain"/>
    <property type="match status" value="1"/>
</dbReference>
<dbReference type="EMBL" id="DXBS01000012">
    <property type="protein sequence ID" value="HIZ23950.1"/>
    <property type="molecule type" value="Genomic_DNA"/>
</dbReference>
<gene>
    <name evidence="1" type="ORF">H9812_00520</name>
</gene>
<evidence type="ECO:0000313" key="2">
    <source>
        <dbReference type="Proteomes" id="UP000824044"/>
    </source>
</evidence>
<comment type="caution">
    <text evidence="1">The sequence shown here is derived from an EMBL/GenBank/DDBJ whole genome shotgun (WGS) entry which is preliminary data.</text>
</comment>
<proteinExistence type="predicted"/>
<evidence type="ECO:0000313" key="1">
    <source>
        <dbReference type="EMBL" id="HIZ23950.1"/>
    </source>
</evidence>
<reference evidence="1" key="2">
    <citation type="submission" date="2021-04" db="EMBL/GenBank/DDBJ databases">
        <authorList>
            <person name="Gilroy R."/>
        </authorList>
    </citation>
    <scope>NUCLEOTIDE SEQUENCE</scope>
    <source>
        <strain evidence="1">CHK33-5263</strain>
    </source>
</reference>